<dbReference type="InterPro" id="IPR000415">
    <property type="entry name" value="Nitroreductase-like"/>
</dbReference>
<proteinExistence type="predicted"/>
<keyword evidence="3" id="KW-1185">Reference proteome</keyword>
<dbReference type="PANTHER" id="PTHR43035">
    <property type="entry name" value="FATTY ACID REPRESSION MUTANT PROTEIN 2-RELATED"/>
    <property type="match status" value="1"/>
</dbReference>
<dbReference type="InterPro" id="IPR029479">
    <property type="entry name" value="Nitroreductase"/>
</dbReference>
<feature type="domain" description="Nitroreductase" evidence="1">
    <location>
        <begin position="12"/>
        <end position="182"/>
    </location>
</feature>
<dbReference type="PANTHER" id="PTHR43035:SF1">
    <property type="entry name" value="FATTY ACID REPRESSION MUTANT PROTEIN 2-RELATED"/>
    <property type="match status" value="1"/>
</dbReference>
<dbReference type="Gene3D" id="3.40.109.10">
    <property type="entry name" value="NADH Oxidase"/>
    <property type="match status" value="1"/>
</dbReference>
<dbReference type="Pfam" id="PF00881">
    <property type="entry name" value="Nitroreductase"/>
    <property type="match status" value="1"/>
</dbReference>
<accession>A0ABR4INI6</accession>
<gene>
    <name evidence="2" type="ORF">BJY01DRAFT_240715</name>
</gene>
<protein>
    <submittedName>
        <fullName evidence="2">Nitroreductase-like protein</fullName>
    </submittedName>
</protein>
<comment type="caution">
    <text evidence="2">The sequence shown here is derived from an EMBL/GenBank/DDBJ whole genome shotgun (WGS) entry which is preliminary data.</text>
</comment>
<organism evidence="2 3">
    <name type="scientific">Aspergillus pseudoustus</name>
    <dbReference type="NCBI Taxonomy" id="1810923"/>
    <lineage>
        <taxon>Eukaryota</taxon>
        <taxon>Fungi</taxon>
        <taxon>Dikarya</taxon>
        <taxon>Ascomycota</taxon>
        <taxon>Pezizomycotina</taxon>
        <taxon>Eurotiomycetes</taxon>
        <taxon>Eurotiomycetidae</taxon>
        <taxon>Eurotiales</taxon>
        <taxon>Aspergillaceae</taxon>
        <taxon>Aspergillus</taxon>
        <taxon>Aspergillus subgen. Nidulantes</taxon>
    </lineage>
</organism>
<name>A0ABR4INI6_9EURO</name>
<dbReference type="CDD" id="cd02140">
    <property type="entry name" value="Frm2-like"/>
    <property type="match status" value="1"/>
</dbReference>
<reference evidence="2 3" key="1">
    <citation type="submission" date="2024-07" db="EMBL/GenBank/DDBJ databases">
        <title>Section-level genome sequencing and comparative genomics of Aspergillus sections Usti and Cavernicolus.</title>
        <authorList>
            <consortium name="Lawrence Berkeley National Laboratory"/>
            <person name="Nybo J.L."/>
            <person name="Vesth T.C."/>
            <person name="Theobald S."/>
            <person name="Frisvad J.C."/>
            <person name="Larsen T.O."/>
            <person name="Kjaerboelling I."/>
            <person name="Rothschild-Mancinelli K."/>
            <person name="Lyhne E.K."/>
            <person name="Kogle M.E."/>
            <person name="Barry K."/>
            <person name="Clum A."/>
            <person name="Na H."/>
            <person name="Ledsgaard L."/>
            <person name="Lin J."/>
            <person name="Lipzen A."/>
            <person name="Kuo A."/>
            <person name="Riley R."/>
            <person name="Mondo S."/>
            <person name="Labutti K."/>
            <person name="Haridas S."/>
            <person name="Pangalinan J."/>
            <person name="Salamov A.A."/>
            <person name="Simmons B.A."/>
            <person name="Magnuson J.K."/>
            <person name="Chen J."/>
            <person name="Drula E."/>
            <person name="Henrissat B."/>
            <person name="Wiebenga A."/>
            <person name="Lubbers R.J."/>
            <person name="Gomes A.C."/>
            <person name="Makela M.R."/>
            <person name="Stajich J."/>
            <person name="Grigoriev I.V."/>
            <person name="Mortensen U.H."/>
            <person name="De Vries R.P."/>
            <person name="Baker S.E."/>
            <person name="Andersen M.R."/>
        </authorList>
    </citation>
    <scope>NUCLEOTIDE SEQUENCE [LARGE SCALE GENOMIC DNA]</scope>
    <source>
        <strain evidence="2 3">CBS 123904</strain>
    </source>
</reference>
<evidence type="ECO:0000259" key="1">
    <source>
        <dbReference type="Pfam" id="PF00881"/>
    </source>
</evidence>
<sequence>MSFPADPFLSAIESRVSCYGLRKESPILNTRLEGIIRSIIQHAPSAFNVQSTRAVILLEDDHEALWDVADSCLKEGVSEGAYAYLSRGIVGFKRAYGTVLFFEDEAALEALGSKNASVSHMVAEWSHHSNGMHQVLVWTALQLEGLGCNLQHYNFVPSFGDEVRQRWKIPDTWSLQAQLVFGAPEAGLVRKRERTYLPIEGRLVVFGA</sequence>
<dbReference type="EMBL" id="JBFXLU010000339">
    <property type="protein sequence ID" value="KAL2829309.1"/>
    <property type="molecule type" value="Genomic_DNA"/>
</dbReference>
<dbReference type="InterPro" id="IPR033877">
    <property type="entry name" value="Frm2/Hbn1"/>
</dbReference>
<dbReference type="Proteomes" id="UP001610446">
    <property type="component" value="Unassembled WGS sequence"/>
</dbReference>
<dbReference type="SUPFAM" id="SSF55469">
    <property type="entry name" value="FMN-dependent nitroreductase-like"/>
    <property type="match status" value="1"/>
</dbReference>
<evidence type="ECO:0000313" key="2">
    <source>
        <dbReference type="EMBL" id="KAL2829309.1"/>
    </source>
</evidence>
<evidence type="ECO:0000313" key="3">
    <source>
        <dbReference type="Proteomes" id="UP001610446"/>
    </source>
</evidence>